<evidence type="ECO:0000256" key="8">
    <source>
        <dbReference type="ARBA" id="ARBA00022777"/>
    </source>
</evidence>
<evidence type="ECO:0000256" key="7">
    <source>
        <dbReference type="ARBA" id="ARBA00022741"/>
    </source>
</evidence>
<evidence type="ECO:0000256" key="3">
    <source>
        <dbReference type="ARBA" id="ARBA00021150"/>
    </source>
</evidence>
<reference evidence="14" key="1">
    <citation type="submission" date="2023-10" db="EMBL/GenBank/DDBJ databases">
        <title>Genome assembly of Pristionchus species.</title>
        <authorList>
            <person name="Yoshida K."/>
            <person name="Sommer R.J."/>
        </authorList>
    </citation>
    <scope>NUCLEOTIDE SEQUENCE</scope>
    <source>
        <strain evidence="14">RS0144</strain>
    </source>
</reference>
<dbReference type="SUPFAM" id="SSF57716">
    <property type="entry name" value="Glucocorticoid receptor-like (DNA-binding domain)"/>
    <property type="match status" value="1"/>
</dbReference>
<keyword evidence="4" id="KW-0237">DNA synthesis</keyword>
<evidence type="ECO:0000256" key="5">
    <source>
        <dbReference type="ARBA" id="ARBA00022679"/>
    </source>
</evidence>
<evidence type="ECO:0000256" key="1">
    <source>
        <dbReference type="ARBA" id="ARBA00007587"/>
    </source>
</evidence>
<dbReference type="GO" id="GO:0004797">
    <property type="term" value="F:thymidine kinase activity"/>
    <property type="evidence" value="ECO:0007669"/>
    <property type="project" value="UniProtKB-EC"/>
</dbReference>
<dbReference type="Proteomes" id="UP001432027">
    <property type="component" value="Unassembled WGS sequence"/>
</dbReference>
<dbReference type="Gene3D" id="3.30.60.20">
    <property type="match status" value="1"/>
</dbReference>
<dbReference type="FunFam" id="3.40.50.300:FF:001270">
    <property type="entry name" value="Thymidine kinase"/>
    <property type="match status" value="1"/>
</dbReference>
<dbReference type="GO" id="GO:0042802">
    <property type="term" value="F:identical protein binding"/>
    <property type="evidence" value="ECO:0007669"/>
    <property type="project" value="UniProtKB-ARBA"/>
</dbReference>
<dbReference type="GO" id="GO:0046104">
    <property type="term" value="P:thymidine metabolic process"/>
    <property type="evidence" value="ECO:0007669"/>
    <property type="project" value="TreeGrafter"/>
</dbReference>
<gene>
    <name evidence="14" type="ORF">PENTCL1PPCAC_17212</name>
</gene>
<name>A0AAV5TKZ8_9BILA</name>
<comment type="similarity">
    <text evidence="1 13">Belongs to the thymidine kinase family.</text>
</comment>
<dbReference type="InterPro" id="IPR027417">
    <property type="entry name" value="P-loop_NTPase"/>
</dbReference>
<keyword evidence="6" id="KW-0479">Metal-binding</keyword>
<organism evidence="14 15">
    <name type="scientific">Pristionchus entomophagus</name>
    <dbReference type="NCBI Taxonomy" id="358040"/>
    <lineage>
        <taxon>Eukaryota</taxon>
        <taxon>Metazoa</taxon>
        <taxon>Ecdysozoa</taxon>
        <taxon>Nematoda</taxon>
        <taxon>Chromadorea</taxon>
        <taxon>Rhabditida</taxon>
        <taxon>Rhabditina</taxon>
        <taxon>Diplogasteromorpha</taxon>
        <taxon>Diplogasteroidea</taxon>
        <taxon>Neodiplogasteridae</taxon>
        <taxon>Pristionchus</taxon>
    </lineage>
</organism>
<protein>
    <recommendedName>
        <fullName evidence="3">Thymidine kinase, cytosolic</fullName>
        <ecNumber evidence="2">2.7.1.21</ecNumber>
    </recommendedName>
</protein>
<evidence type="ECO:0000313" key="14">
    <source>
        <dbReference type="EMBL" id="GMS95037.1"/>
    </source>
</evidence>
<dbReference type="GO" id="GO:0046872">
    <property type="term" value="F:metal ion binding"/>
    <property type="evidence" value="ECO:0007669"/>
    <property type="project" value="UniProtKB-KW"/>
</dbReference>
<evidence type="ECO:0000256" key="13">
    <source>
        <dbReference type="RuleBase" id="RU004165"/>
    </source>
</evidence>
<dbReference type="InterPro" id="IPR001267">
    <property type="entry name" value="Thymidine_kinase"/>
</dbReference>
<evidence type="ECO:0000256" key="12">
    <source>
        <dbReference type="ARBA" id="ARBA00048113"/>
    </source>
</evidence>
<dbReference type="PANTHER" id="PTHR11441">
    <property type="entry name" value="THYMIDINE KINASE"/>
    <property type="match status" value="1"/>
</dbReference>
<dbReference type="SUPFAM" id="SSF52540">
    <property type="entry name" value="P-loop containing nucleoside triphosphate hydrolases"/>
    <property type="match status" value="1"/>
</dbReference>
<evidence type="ECO:0000313" key="15">
    <source>
        <dbReference type="Proteomes" id="UP001432027"/>
    </source>
</evidence>
<keyword evidence="5" id="KW-0808">Transferase</keyword>
<dbReference type="Gene3D" id="3.40.50.300">
    <property type="entry name" value="P-loop containing nucleotide triphosphate hydrolases"/>
    <property type="match status" value="1"/>
</dbReference>
<dbReference type="AlphaFoldDB" id="A0AAV5TKZ8"/>
<keyword evidence="15" id="KW-1185">Reference proteome</keyword>
<keyword evidence="8" id="KW-0418">Kinase</keyword>
<dbReference type="GO" id="GO:0071897">
    <property type="term" value="P:DNA biosynthetic process"/>
    <property type="evidence" value="ECO:0007669"/>
    <property type="project" value="UniProtKB-KW"/>
</dbReference>
<dbReference type="Pfam" id="PF00265">
    <property type="entry name" value="TK"/>
    <property type="match status" value="1"/>
</dbReference>
<evidence type="ECO:0000256" key="2">
    <source>
        <dbReference type="ARBA" id="ARBA00012118"/>
    </source>
</evidence>
<comment type="catalytic activity">
    <reaction evidence="12">
        <text>thymidine + ATP = dTMP + ADP + H(+)</text>
        <dbReference type="Rhea" id="RHEA:19129"/>
        <dbReference type="ChEBI" id="CHEBI:15378"/>
        <dbReference type="ChEBI" id="CHEBI:17748"/>
        <dbReference type="ChEBI" id="CHEBI:30616"/>
        <dbReference type="ChEBI" id="CHEBI:63528"/>
        <dbReference type="ChEBI" id="CHEBI:456216"/>
        <dbReference type="EC" id="2.7.1.21"/>
    </reaction>
    <physiologicalReaction direction="left-to-right" evidence="12">
        <dbReference type="Rhea" id="RHEA:19130"/>
    </physiologicalReaction>
</comment>
<dbReference type="EMBL" id="BTSX01000004">
    <property type="protein sequence ID" value="GMS95037.1"/>
    <property type="molecule type" value="Genomic_DNA"/>
</dbReference>
<comment type="caution">
    <text evidence="14">The sequence shown here is derived from an EMBL/GenBank/DDBJ whole genome shotgun (WGS) entry which is preliminary data.</text>
</comment>
<keyword evidence="10" id="KW-0067">ATP-binding</keyword>
<evidence type="ECO:0000256" key="11">
    <source>
        <dbReference type="ARBA" id="ARBA00046642"/>
    </source>
</evidence>
<dbReference type="InterPro" id="IPR020633">
    <property type="entry name" value="Thymidine_kinase_CS"/>
</dbReference>
<dbReference type="GO" id="GO:0005524">
    <property type="term" value="F:ATP binding"/>
    <property type="evidence" value="ECO:0007669"/>
    <property type="project" value="UniProtKB-KW"/>
</dbReference>
<accession>A0AAV5TKZ8</accession>
<evidence type="ECO:0000256" key="9">
    <source>
        <dbReference type="ARBA" id="ARBA00022833"/>
    </source>
</evidence>
<evidence type="ECO:0000256" key="6">
    <source>
        <dbReference type="ARBA" id="ARBA00022723"/>
    </source>
</evidence>
<proteinExistence type="inferred from homology"/>
<evidence type="ECO:0000256" key="10">
    <source>
        <dbReference type="ARBA" id="ARBA00022840"/>
    </source>
</evidence>
<evidence type="ECO:0000256" key="4">
    <source>
        <dbReference type="ARBA" id="ARBA00022634"/>
    </source>
</evidence>
<sequence length="302" mass="33944">GYGSPPPVSLIDCVVPPVPFDLPPFLPFSLSLFLSAPLSVTRLSSLPPLSPPLVSPLYNLSPYRCRRCLKIEGRSLSEMIDMRPRGHISVILGPMFSGKTTELLRLHERHVRAHKKCLLVKYAGDTRYDKDCIATHDRKFGKGATLKAERLADVREKLFDKDIEVVSIDEGQFFEDLEETVTKLVLEGKVVYVAALNGDFSKKPFPQISMLMPHADEVTLLKAVCECGLDANFTFRVTTDKKVVIIGGEDSYKAVCRDCYEKSLIERDAFDENVSRPSFTESEKRKSTSFEENEGVKRLRVI</sequence>
<dbReference type="PROSITE" id="PS00603">
    <property type="entry name" value="TK_CELLULAR_TYPE"/>
    <property type="match status" value="1"/>
</dbReference>
<dbReference type="EC" id="2.7.1.21" evidence="2"/>
<feature type="non-terminal residue" evidence="14">
    <location>
        <position position="1"/>
    </location>
</feature>
<dbReference type="PANTHER" id="PTHR11441:SF0">
    <property type="entry name" value="THYMIDINE KINASE, CYTOSOLIC"/>
    <property type="match status" value="1"/>
</dbReference>
<comment type="subunit">
    <text evidence="11">Homotetramer. Tetramerization from dimerization is induced by ATP and increases catalytic efficiency due to a high affinity for thymidine. Tetramerization is inhibited by phosphorylation at Ser-13. Interacts (via the KEN box) with FZR1.</text>
</comment>
<keyword evidence="7" id="KW-0547">Nucleotide-binding</keyword>
<keyword evidence="9" id="KW-0862">Zinc</keyword>